<dbReference type="Gene3D" id="3.90.1300.10">
    <property type="entry name" value="Amidase signature (AS) domain"/>
    <property type="match status" value="1"/>
</dbReference>
<dbReference type="PANTHER" id="PTHR11895">
    <property type="entry name" value="TRANSAMIDASE"/>
    <property type="match status" value="1"/>
</dbReference>
<evidence type="ECO:0000256" key="1">
    <source>
        <dbReference type="ARBA" id="ARBA00009199"/>
    </source>
</evidence>
<feature type="domain" description="Amidase" evidence="2">
    <location>
        <begin position="25"/>
        <end position="415"/>
    </location>
</feature>
<proteinExistence type="inferred from homology"/>
<comment type="caution">
    <text evidence="3">The sequence shown here is derived from an EMBL/GenBank/DDBJ whole genome shotgun (WGS) entry which is preliminary data.</text>
</comment>
<dbReference type="PANTHER" id="PTHR11895:SF151">
    <property type="entry name" value="GLUTAMYL-TRNA(GLN) AMIDOTRANSFERASE SUBUNIT A"/>
    <property type="match status" value="1"/>
</dbReference>
<dbReference type="EMBL" id="JAOQNS010000001">
    <property type="protein sequence ID" value="MCW2305873.1"/>
    <property type="molecule type" value="Genomic_DNA"/>
</dbReference>
<keyword evidence="4" id="KW-1185">Reference proteome</keyword>
<comment type="similarity">
    <text evidence="1">Belongs to the amidase family.</text>
</comment>
<evidence type="ECO:0000313" key="3">
    <source>
        <dbReference type="EMBL" id="MCW2305873.1"/>
    </source>
</evidence>
<evidence type="ECO:0000313" key="4">
    <source>
        <dbReference type="Proteomes" id="UP001209755"/>
    </source>
</evidence>
<dbReference type="InterPro" id="IPR023631">
    <property type="entry name" value="Amidase_dom"/>
</dbReference>
<gene>
    <name evidence="3" type="ORF">M2319_000189</name>
</gene>
<dbReference type="Proteomes" id="UP001209755">
    <property type="component" value="Unassembled WGS sequence"/>
</dbReference>
<name>A0ABT3H658_9HYPH</name>
<protein>
    <submittedName>
        <fullName evidence="3">Asp-tRNA(Asn)/Glu-tRNA(Gln) amidotransferase A subunit family amidase</fullName>
    </submittedName>
</protein>
<reference evidence="4" key="1">
    <citation type="submission" date="2023-07" db="EMBL/GenBank/DDBJ databases">
        <title>Genome sequencing of Purple Non-Sulfur Bacteria from various extreme environments.</title>
        <authorList>
            <person name="Mayer M."/>
        </authorList>
    </citation>
    <scope>NUCLEOTIDE SEQUENCE [LARGE SCALE GENOMIC DNA]</scope>
    <source>
        <strain evidence="4">DSM 17935</strain>
    </source>
</reference>
<sequence>MEPFELTASEAAARIRDGRLTSEALVRSCLEHSAAREPEIRAWLHLDPDQSIRRAREMDKRGGSGPVYGIPFGVKDMIDTVDMPTTYNSPIFEGHQPAKDAACVATMKSRGAVLMGKADTVEFASFGRTAATRNPAKLTHTPGGSSSGSAAAVADLQVPLAFGTQTGGSHIRPASFNGIYALKPTWGAISREGAKQYSPSFDTVGWYGRSVDDLGLVAEAFRLEGADSGAASPEIGDIRVGVCKSPVWSAIEPAGEKALETAADRLSKAGAKVSSFELPVEYDPLFDAHDTILRGEGRSSFLDIYLAEGHRLHPGLANHCEENKGVTMQDVVRAYDIVDACRIRFGTFFDEMDVILTPASPGFAPEGLGWTGNHIFNSIWTAVHAPCLAVPCIRWDNNLPVGVQFVAPRYRDADLIRICKALDGAMQEK</sequence>
<dbReference type="InterPro" id="IPR036928">
    <property type="entry name" value="AS_sf"/>
</dbReference>
<evidence type="ECO:0000259" key="2">
    <source>
        <dbReference type="Pfam" id="PF01425"/>
    </source>
</evidence>
<organism evidence="3 4">
    <name type="scientific">Rhodobium gokarnense</name>
    <dbReference type="NCBI Taxonomy" id="364296"/>
    <lineage>
        <taxon>Bacteria</taxon>
        <taxon>Pseudomonadati</taxon>
        <taxon>Pseudomonadota</taxon>
        <taxon>Alphaproteobacteria</taxon>
        <taxon>Hyphomicrobiales</taxon>
        <taxon>Rhodobiaceae</taxon>
        <taxon>Rhodobium</taxon>
    </lineage>
</organism>
<dbReference type="Pfam" id="PF01425">
    <property type="entry name" value="Amidase"/>
    <property type="match status" value="1"/>
</dbReference>
<dbReference type="InterPro" id="IPR000120">
    <property type="entry name" value="Amidase"/>
</dbReference>
<accession>A0ABT3H658</accession>
<dbReference type="SUPFAM" id="SSF75304">
    <property type="entry name" value="Amidase signature (AS) enzymes"/>
    <property type="match status" value="1"/>
</dbReference>
<dbReference type="RefSeq" id="WP_264599554.1">
    <property type="nucleotide sequence ID" value="NZ_JAOQNS010000001.1"/>
</dbReference>